<protein>
    <submittedName>
        <fullName evidence="1">Membrane protein</fullName>
    </submittedName>
</protein>
<dbReference type="Gene3D" id="1.10.1660.10">
    <property type="match status" value="1"/>
</dbReference>
<name>A0A0F4T3Y0_PSEFL</name>
<gene>
    <name evidence="1" type="ORF">VC35_25715</name>
</gene>
<sequence>MGESAVQHIAVTQSSAIAQFLAEEAGTYAPAVLSGFYKTVNRAQTMNLLVSGIETPSIYLRLRSFVYCDGCFEEGWQRQIQDIKLAEFCPYHQKKYLAHCPACGGDFKWWHALHGKCHYCGVVLKCAPCTAQDCRHEQYLVQSLKTHNQAYLDKVMRIARNLGSVMQKKPTAPEASRCQINEAAMLIANNDAHGILQHLSALHSIYPDIDKSWIAARFSGFKSPEVNEAINAFMKRTSFSQDSIQSDTPFLLTAGQARRKMQAEGLRFASISGICQSVNATRKFFTNDDIFALSLALEEYHAKSAGRLPIAQSEMWTTKEVARRLNVKPNVVQTYSRDGLLPFYCGKKGRKFFLPADVDCLLDRLQPPHYIAATCGVKVIKIRKAILESQVEPSYNAELHWSYWLFTSEDIQSIKLTLAHKKSRATEAFPLILPNLPADPVFFAKFLSYAQTAKSLRIEKAAVHELIKWHYLKHCYISLKKIYIPKTEIQKFKQKYLISKTTSKILKISVNRLADVLQFFGIQPLIFPATTQSRTTAIYRKKEISKFAIHLSTEKPTENQNYLSITIAAKRAQVSEHTLRALAYRNVLSHVAGKSSFYFRPSVLDLFRKKFSIIETLLAPMGFPLRPTPRLIEKLYKYYTKEIPPRTNTAEFYRSSADILSYLNSETPIDPPILTKIKKAAHFFRPNVPTLPPDCILLSVALEQFRISYNDFYDTFLKKGFVSLIRHEKEKYLNRKDFDKCQHILASHITCAMADRLIFNNSGTSRCLIRRSILIGEHLSNFIAKPLIQRDMISYYLINHPVSSYLKLK</sequence>
<evidence type="ECO:0000313" key="1">
    <source>
        <dbReference type="EMBL" id="KJZ39138.1"/>
    </source>
</evidence>
<dbReference type="Proteomes" id="UP000033588">
    <property type="component" value="Unassembled WGS sequence"/>
</dbReference>
<organism evidence="1 2">
    <name type="scientific">Pseudomonas fluorescens</name>
    <dbReference type="NCBI Taxonomy" id="294"/>
    <lineage>
        <taxon>Bacteria</taxon>
        <taxon>Pseudomonadati</taxon>
        <taxon>Pseudomonadota</taxon>
        <taxon>Gammaproteobacteria</taxon>
        <taxon>Pseudomonadales</taxon>
        <taxon>Pseudomonadaceae</taxon>
        <taxon>Pseudomonas</taxon>
    </lineage>
</organism>
<dbReference type="PATRIC" id="fig|294.132.peg.4471"/>
<reference evidence="1 2" key="1">
    <citation type="submission" date="2015-03" db="EMBL/GenBank/DDBJ databases">
        <title>Comparative genomics of Pseudomonas insights into diversity of traits involved in vanlence and defense.</title>
        <authorList>
            <person name="Qin Y."/>
        </authorList>
    </citation>
    <scope>NUCLEOTIDE SEQUENCE [LARGE SCALE GENOMIC DNA]</scope>
    <source>
        <strain evidence="1 2">C8</strain>
    </source>
</reference>
<proteinExistence type="predicted"/>
<comment type="caution">
    <text evidence="1">The sequence shown here is derived from an EMBL/GenBank/DDBJ whole genome shotgun (WGS) entry which is preliminary data.</text>
</comment>
<dbReference type="AlphaFoldDB" id="A0A0F4T3Y0"/>
<evidence type="ECO:0000313" key="2">
    <source>
        <dbReference type="Proteomes" id="UP000033588"/>
    </source>
</evidence>
<dbReference type="OrthoDB" id="6876339at2"/>
<accession>A0A0F4T3Y0</accession>
<dbReference type="EMBL" id="LACC01000039">
    <property type="protein sequence ID" value="KJZ39138.1"/>
    <property type="molecule type" value="Genomic_DNA"/>
</dbReference>